<evidence type="ECO:0000256" key="3">
    <source>
        <dbReference type="ARBA" id="ARBA00022737"/>
    </source>
</evidence>
<dbReference type="Pfam" id="PF14602">
    <property type="entry name" value="Hexapep_2"/>
    <property type="match status" value="1"/>
</dbReference>
<name>A0ABP7UBF8_9FLAO</name>
<dbReference type="RefSeq" id="WP_345088856.1">
    <property type="nucleotide sequence ID" value="NZ_BAABCS010000002.1"/>
</dbReference>
<comment type="similarity">
    <text evidence="1">Belongs to the transferase hexapeptide repeat family.</text>
</comment>
<dbReference type="PANTHER" id="PTHR23416:SF23">
    <property type="entry name" value="ACETYLTRANSFERASE C18B11.09C-RELATED"/>
    <property type="match status" value="1"/>
</dbReference>
<evidence type="ECO:0000256" key="2">
    <source>
        <dbReference type="ARBA" id="ARBA00022679"/>
    </source>
</evidence>
<proteinExistence type="inferred from homology"/>
<dbReference type="InterPro" id="IPR018357">
    <property type="entry name" value="Hexapep_transf_CS"/>
</dbReference>
<accession>A0ABP7UBF8</accession>
<dbReference type="Proteomes" id="UP001500426">
    <property type="component" value="Unassembled WGS sequence"/>
</dbReference>
<dbReference type="PANTHER" id="PTHR23416">
    <property type="entry name" value="SIALIC ACID SYNTHASE-RELATED"/>
    <property type="match status" value="1"/>
</dbReference>
<evidence type="ECO:0008006" key="7">
    <source>
        <dbReference type="Google" id="ProtNLM"/>
    </source>
</evidence>
<dbReference type="InterPro" id="IPR051159">
    <property type="entry name" value="Hexapeptide_acetyltransf"/>
</dbReference>
<evidence type="ECO:0000256" key="4">
    <source>
        <dbReference type="ARBA" id="ARBA00023315"/>
    </source>
</evidence>
<keyword evidence="4" id="KW-0012">Acyltransferase</keyword>
<evidence type="ECO:0000256" key="1">
    <source>
        <dbReference type="ARBA" id="ARBA00007274"/>
    </source>
</evidence>
<evidence type="ECO:0000313" key="5">
    <source>
        <dbReference type="EMBL" id="GAA4039727.1"/>
    </source>
</evidence>
<dbReference type="Gene3D" id="2.160.10.10">
    <property type="entry name" value="Hexapeptide repeat proteins"/>
    <property type="match status" value="1"/>
</dbReference>
<dbReference type="InterPro" id="IPR011004">
    <property type="entry name" value="Trimer_LpxA-like_sf"/>
</dbReference>
<keyword evidence="6" id="KW-1185">Reference proteome</keyword>
<dbReference type="PROSITE" id="PS00101">
    <property type="entry name" value="HEXAPEP_TRANSFERASES"/>
    <property type="match status" value="1"/>
</dbReference>
<keyword evidence="2" id="KW-0808">Transferase</keyword>
<evidence type="ECO:0000313" key="6">
    <source>
        <dbReference type="Proteomes" id="UP001500426"/>
    </source>
</evidence>
<reference evidence="6" key="1">
    <citation type="journal article" date="2019" name="Int. J. Syst. Evol. Microbiol.">
        <title>The Global Catalogue of Microorganisms (GCM) 10K type strain sequencing project: providing services to taxonomists for standard genome sequencing and annotation.</title>
        <authorList>
            <consortium name="The Broad Institute Genomics Platform"/>
            <consortium name="The Broad Institute Genome Sequencing Center for Infectious Disease"/>
            <person name="Wu L."/>
            <person name="Ma J."/>
        </authorList>
    </citation>
    <scope>NUCLEOTIDE SEQUENCE [LARGE SCALE GENOMIC DNA]</scope>
    <source>
        <strain evidence="6">JCM 17068</strain>
    </source>
</reference>
<dbReference type="InterPro" id="IPR001451">
    <property type="entry name" value="Hexapep"/>
</dbReference>
<comment type="caution">
    <text evidence="5">The sequence shown here is derived from an EMBL/GenBank/DDBJ whole genome shotgun (WGS) entry which is preliminary data.</text>
</comment>
<gene>
    <name evidence="5" type="ORF">GCM10022388_00290</name>
</gene>
<dbReference type="EMBL" id="BAABCS010000002">
    <property type="protein sequence ID" value="GAA4039727.1"/>
    <property type="molecule type" value="Genomic_DNA"/>
</dbReference>
<sequence>MIKKIIQKIYYKIKGITPEQLTLEANINAGMKVGKNCYGLIGCTIDYAHSWLIEIGDDVVFAPQVYLLAHDTSTKRSLDYTRIGKIKIGNNCFIGARAFIMPGVTIGDNSIVGAGSIVSKSVPADVVVAGNPARIICTVAEYEIKLKSTFETSPKFGKEYTLDFSITDAMKQEMIEKMENTVGFVK</sequence>
<dbReference type="SUPFAM" id="SSF51161">
    <property type="entry name" value="Trimeric LpxA-like enzymes"/>
    <property type="match status" value="1"/>
</dbReference>
<organism evidence="5 6">
    <name type="scientific">Flavobacterium chungnamense</name>
    <dbReference type="NCBI Taxonomy" id="706182"/>
    <lineage>
        <taxon>Bacteria</taxon>
        <taxon>Pseudomonadati</taxon>
        <taxon>Bacteroidota</taxon>
        <taxon>Flavobacteriia</taxon>
        <taxon>Flavobacteriales</taxon>
        <taxon>Flavobacteriaceae</taxon>
        <taxon>Flavobacterium</taxon>
    </lineage>
</organism>
<keyword evidence="3" id="KW-0677">Repeat</keyword>
<protein>
    <recommendedName>
        <fullName evidence="7">Acyltransferase</fullName>
    </recommendedName>
</protein>